<comment type="catalytic activity">
    <reaction evidence="6 7">
        <text>orotidine 5'-phosphate + H(+) = UMP + CO2</text>
        <dbReference type="Rhea" id="RHEA:11596"/>
        <dbReference type="ChEBI" id="CHEBI:15378"/>
        <dbReference type="ChEBI" id="CHEBI:16526"/>
        <dbReference type="ChEBI" id="CHEBI:57538"/>
        <dbReference type="ChEBI" id="CHEBI:57865"/>
        <dbReference type="EC" id="4.1.1.23"/>
    </reaction>
</comment>
<keyword evidence="4 7" id="KW-0665">Pyrimidine biosynthesis</keyword>
<feature type="active site" description="Proton donor" evidence="7">
    <location>
        <position position="95"/>
    </location>
</feature>
<dbReference type="UniPathway" id="UPA00070">
    <property type="reaction ID" value="UER00120"/>
</dbReference>
<dbReference type="CDD" id="cd04725">
    <property type="entry name" value="OMP_decarboxylase_like"/>
    <property type="match status" value="1"/>
</dbReference>
<dbReference type="PANTHER" id="PTHR43375">
    <property type="entry name" value="OROTIDINE 5'-PHOSPHATE DECARBOXYLASE"/>
    <property type="match status" value="1"/>
</dbReference>
<evidence type="ECO:0000256" key="4">
    <source>
        <dbReference type="ARBA" id="ARBA00022975"/>
    </source>
</evidence>
<evidence type="ECO:0000256" key="5">
    <source>
        <dbReference type="ARBA" id="ARBA00023239"/>
    </source>
</evidence>
<dbReference type="InterPro" id="IPR011995">
    <property type="entry name" value="OMPdecase_type-2"/>
</dbReference>
<comment type="similarity">
    <text evidence="2 7">Belongs to the OMP decarboxylase family. Type 2 subfamily.</text>
</comment>
<name>A0A5Q2MEX9_9ACTN</name>
<evidence type="ECO:0000256" key="7">
    <source>
        <dbReference type="HAMAP-Rule" id="MF_01215"/>
    </source>
</evidence>
<dbReference type="InterPro" id="IPR013785">
    <property type="entry name" value="Aldolase_TIM"/>
</dbReference>
<gene>
    <name evidence="7 9" type="primary">pyrF</name>
    <name evidence="9" type="ORF">GEV26_10130</name>
</gene>
<dbReference type="InterPro" id="IPR011060">
    <property type="entry name" value="RibuloseP-bd_barrel"/>
</dbReference>
<reference evidence="9 10" key="1">
    <citation type="submission" date="2019-11" db="EMBL/GenBank/DDBJ databases">
        <authorList>
            <person name="Li J."/>
        </authorList>
    </citation>
    <scope>NUCLEOTIDE SEQUENCE [LARGE SCALE GENOMIC DNA]</scope>
    <source>
        <strain evidence="9 10">MF47</strain>
    </source>
</reference>
<evidence type="ECO:0000256" key="3">
    <source>
        <dbReference type="ARBA" id="ARBA00022793"/>
    </source>
</evidence>
<accession>A0A5Q2MEX9</accession>
<dbReference type="GO" id="GO:0006207">
    <property type="term" value="P:'de novo' pyrimidine nucleobase biosynthetic process"/>
    <property type="evidence" value="ECO:0007669"/>
    <property type="project" value="InterPro"/>
</dbReference>
<dbReference type="AlphaFoldDB" id="A0A5Q2MEX9"/>
<dbReference type="SUPFAM" id="SSF51366">
    <property type="entry name" value="Ribulose-phoshate binding barrel"/>
    <property type="match status" value="1"/>
</dbReference>
<evidence type="ECO:0000256" key="6">
    <source>
        <dbReference type="ARBA" id="ARBA00049157"/>
    </source>
</evidence>
<dbReference type="InterPro" id="IPR018089">
    <property type="entry name" value="OMPdecase_AS"/>
</dbReference>
<dbReference type="Proteomes" id="UP000392064">
    <property type="component" value="Chromosome"/>
</dbReference>
<dbReference type="GO" id="GO:0004590">
    <property type="term" value="F:orotidine-5'-phosphate decarboxylase activity"/>
    <property type="evidence" value="ECO:0007669"/>
    <property type="project" value="UniProtKB-UniRule"/>
</dbReference>
<keyword evidence="3 7" id="KW-0210">Decarboxylase</keyword>
<evidence type="ECO:0000313" key="10">
    <source>
        <dbReference type="Proteomes" id="UP000392064"/>
    </source>
</evidence>
<organism evidence="9 10">
    <name type="scientific">Aeromicrobium yanjiei</name>
    <dbReference type="NCBI Taxonomy" id="2662028"/>
    <lineage>
        <taxon>Bacteria</taxon>
        <taxon>Bacillati</taxon>
        <taxon>Actinomycetota</taxon>
        <taxon>Actinomycetes</taxon>
        <taxon>Propionibacteriales</taxon>
        <taxon>Nocardioidaceae</taxon>
        <taxon>Aeromicrobium</taxon>
    </lineage>
</organism>
<dbReference type="HAMAP" id="MF_01215">
    <property type="entry name" value="OMPdecase_type2"/>
    <property type="match status" value="1"/>
</dbReference>
<evidence type="ECO:0000313" key="9">
    <source>
        <dbReference type="EMBL" id="QGG41687.1"/>
    </source>
</evidence>
<dbReference type="Pfam" id="PF00215">
    <property type="entry name" value="OMPdecase"/>
    <property type="match status" value="1"/>
</dbReference>
<evidence type="ECO:0000256" key="1">
    <source>
        <dbReference type="ARBA" id="ARBA00004861"/>
    </source>
</evidence>
<dbReference type="InterPro" id="IPR001754">
    <property type="entry name" value="OMPdeCOase_dom"/>
</dbReference>
<dbReference type="EMBL" id="CP045737">
    <property type="protein sequence ID" value="QGG41687.1"/>
    <property type="molecule type" value="Genomic_DNA"/>
</dbReference>
<feature type="domain" description="Orotidine 5'-phosphate decarboxylase" evidence="8">
    <location>
        <begin position="16"/>
        <end position="267"/>
    </location>
</feature>
<dbReference type="NCBIfam" id="TIGR02127">
    <property type="entry name" value="pyrF_sub2"/>
    <property type="match status" value="1"/>
</dbReference>
<dbReference type="PANTHER" id="PTHR43375:SF1">
    <property type="entry name" value="OROTIDINE 5'-PHOSPHATE DECARBOXYLASE"/>
    <property type="match status" value="1"/>
</dbReference>
<evidence type="ECO:0000256" key="2">
    <source>
        <dbReference type="ARBA" id="ARBA00008847"/>
    </source>
</evidence>
<dbReference type="KEGG" id="aef:GEV26_10130"/>
<dbReference type="PROSITE" id="PS00156">
    <property type="entry name" value="OMPDECASE"/>
    <property type="match status" value="1"/>
</dbReference>
<proteinExistence type="inferred from homology"/>
<dbReference type="Gene3D" id="3.20.20.70">
    <property type="entry name" value="Aldolase class I"/>
    <property type="match status" value="1"/>
</dbReference>
<keyword evidence="10" id="KW-1185">Reference proteome</keyword>
<evidence type="ECO:0000259" key="8">
    <source>
        <dbReference type="SMART" id="SM00934"/>
    </source>
</evidence>
<dbReference type="GO" id="GO:0044205">
    <property type="term" value="P:'de novo' UMP biosynthetic process"/>
    <property type="evidence" value="ECO:0007669"/>
    <property type="project" value="UniProtKB-UniRule"/>
</dbReference>
<sequence>MSFGSRARVAMQAYGPACVGIDPHPSLLEQWGLPDSVEGLDRFASTCVEAFAGRVAFVKPQSAFFERFGARGVVVLERTIEDLRHTGSLVVLDVKRGDIGSTAQAYADAYLDDDAPMAADAITVSPYLGFGSLAPFFEVAEKNDAGVFVLALTSNPEGPEVQHALRPDAAGGASGETVAGGILRQLAELNAGATPMGAYGAVVGATIGEADEDLAINGPLLVPGLGAQGGTPDDIRRLFGGVLDNVIASTSRGVLAAGPDVQGLRDSAARVNADLVGS</sequence>
<dbReference type="RefSeq" id="WP_153652953.1">
    <property type="nucleotide sequence ID" value="NZ_CP045737.1"/>
</dbReference>
<comment type="pathway">
    <text evidence="1 7">Pyrimidine metabolism; UMP biosynthesis via de novo pathway; UMP from orotate: step 2/2.</text>
</comment>
<dbReference type="SMART" id="SM00934">
    <property type="entry name" value="OMPdecase"/>
    <property type="match status" value="1"/>
</dbReference>
<dbReference type="EC" id="4.1.1.23" evidence="7"/>
<keyword evidence="5 7" id="KW-0456">Lyase</keyword>
<protein>
    <recommendedName>
        <fullName evidence="7">Orotidine 5'-phosphate decarboxylase</fullName>
        <ecNumber evidence="7">4.1.1.23</ecNumber>
    </recommendedName>
    <alternativeName>
        <fullName evidence="7">OMP decarboxylase</fullName>
        <shortName evidence="7">OMPDCase</shortName>
        <shortName evidence="7">OMPdecase</shortName>
    </alternativeName>
</protein>